<dbReference type="KEGG" id="vcz:VAB027_1762"/>
<evidence type="ECO:0000256" key="1">
    <source>
        <dbReference type="ARBA" id="ARBA00023012"/>
    </source>
</evidence>
<dbReference type="InterPro" id="IPR008207">
    <property type="entry name" value="Sig_transdc_His_kin_Hpt_dom"/>
</dbReference>
<dbReference type="AlphaFoldDB" id="A0A085T1A2"/>
<evidence type="ECO:0000313" key="6">
    <source>
        <dbReference type="Proteomes" id="UP000046067"/>
    </source>
</evidence>
<feature type="modified residue" description="Phosphohistidine" evidence="2">
    <location>
        <position position="56"/>
    </location>
</feature>
<gene>
    <name evidence="4" type="ORF">ERS013201_00082</name>
    <name evidence="5" type="ORF">EYB64_00510</name>
</gene>
<dbReference type="RefSeq" id="WP_000372794.1">
    <property type="nucleotide sequence ID" value="NZ_AP024967.1"/>
</dbReference>
<dbReference type="EMBL" id="SISP01000001">
    <property type="protein sequence ID" value="TBM46810.1"/>
    <property type="molecule type" value="Genomic_DNA"/>
</dbReference>
<dbReference type="Proteomes" id="UP000294145">
    <property type="component" value="Unassembled WGS sequence"/>
</dbReference>
<reference evidence="5 7" key="2">
    <citation type="submission" date="2019-02" db="EMBL/GenBank/DDBJ databases">
        <title>Genomic plasticity associated with the antimicrobial resistance in Vibrio cholerae.</title>
        <authorList>
            <person name="Verma J."/>
            <person name="Bag S."/>
            <person name="Saha B."/>
            <person name="Kumar P."/>
            <person name="Ghosh T.S."/>
            <person name="Dayal M."/>
            <person name="Senapati T."/>
            <person name="Mehra S."/>
            <person name="Dey P."/>
            <person name="Desigamani A."/>
            <person name="Kumar D."/>
            <person name="Rana P."/>
            <person name="Kumar B."/>
            <person name="Maiti T.K."/>
            <person name="Sharma N.C."/>
            <person name="Bhadra R.K."/>
            <person name="Mutreja A."/>
            <person name="Nair G.B."/>
            <person name="Ramamurthy T."/>
            <person name="Das B."/>
        </authorList>
    </citation>
    <scope>NUCLEOTIDE SEQUENCE [LARGE SCALE GENOMIC DNA]</scope>
    <source>
        <strain evidence="5 7">IDH06781</strain>
    </source>
</reference>
<keyword evidence="2" id="KW-0597">Phosphoprotein</keyword>
<dbReference type="EMBL" id="CWQJ01000001">
    <property type="protein sequence ID" value="CSB51309.1"/>
    <property type="molecule type" value="Genomic_DNA"/>
</dbReference>
<organism evidence="5 7">
    <name type="scientific">Vibrio cholerae</name>
    <dbReference type="NCBI Taxonomy" id="666"/>
    <lineage>
        <taxon>Bacteria</taxon>
        <taxon>Pseudomonadati</taxon>
        <taxon>Pseudomonadota</taxon>
        <taxon>Gammaproteobacteria</taxon>
        <taxon>Vibrionales</taxon>
        <taxon>Vibrionaceae</taxon>
        <taxon>Vibrio</taxon>
    </lineage>
</organism>
<dbReference type="InterPro" id="IPR036641">
    <property type="entry name" value="HPT_dom_sf"/>
</dbReference>
<reference evidence="4 6" key="1">
    <citation type="submission" date="2015-07" db="EMBL/GenBank/DDBJ databases">
        <authorList>
            <consortium name="Pathogen Informatics"/>
        </authorList>
    </citation>
    <scope>NUCLEOTIDE SEQUENCE [LARGE SCALE GENOMIC DNA]</scope>
    <source>
        <strain evidence="4 6">A325</strain>
    </source>
</reference>
<evidence type="ECO:0000259" key="3">
    <source>
        <dbReference type="PROSITE" id="PS50894"/>
    </source>
</evidence>
<evidence type="ECO:0000256" key="2">
    <source>
        <dbReference type="PROSITE-ProRule" id="PRU00110"/>
    </source>
</evidence>
<dbReference type="GO" id="GO:0000160">
    <property type="term" value="P:phosphorelay signal transduction system"/>
    <property type="evidence" value="ECO:0007669"/>
    <property type="project" value="UniProtKB-KW"/>
</dbReference>
<dbReference type="PROSITE" id="PS50894">
    <property type="entry name" value="HPT"/>
    <property type="match status" value="1"/>
</dbReference>
<dbReference type="KEGG" id="vcx:VAA049_2658"/>
<evidence type="ECO:0000313" key="5">
    <source>
        <dbReference type="EMBL" id="TBM46810.1"/>
    </source>
</evidence>
<dbReference type="CDD" id="cd00088">
    <property type="entry name" value="HPT"/>
    <property type="match status" value="1"/>
</dbReference>
<evidence type="ECO:0000313" key="7">
    <source>
        <dbReference type="Proteomes" id="UP000294145"/>
    </source>
</evidence>
<accession>A0A085T1A2</accession>
<dbReference type="Pfam" id="PF01627">
    <property type="entry name" value="Hpt"/>
    <property type="match status" value="1"/>
</dbReference>
<feature type="domain" description="HPt" evidence="3">
    <location>
        <begin position="17"/>
        <end position="109"/>
    </location>
</feature>
<dbReference type="GO" id="GO:0004672">
    <property type="term" value="F:protein kinase activity"/>
    <property type="evidence" value="ECO:0007669"/>
    <property type="project" value="UniProtKB-ARBA"/>
</dbReference>
<protein>
    <submittedName>
        <fullName evidence="5">Hpt domain-containing protein</fullName>
    </submittedName>
    <submittedName>
        <fullName evidence="4">Hpt family protein</fullName>
    </submittedName>
</protein>
<evidence type="ECO:0000313" key="4">
    <source>
        <dbReference type="EMBL" id="CSB51309.1"/>
    </source>
</evidence>
<dbReference type="Gene3D" id="1.20.120.160">
    <property type="entry name" value="HPT domain"/>
    <property type="match status" value="1"/>
</dbReference>
<proteinExistence type="predicted"/>
<dbReference type="Proteomes" id="UP000046067">
    <property type="component" value="Unassembled WGS sequence"/>
</dbReference>
<keyword evidence="1" id="KW-0902">Two-component regulatory system</keyword>
<dbReference type="SUPFAM" id="SSF47226">
    <property type="entry name" value="Histidine-containing phosphotransfer domain, HPT domain"/>
    <property type="match status" value="1"/>
</dbReference>
<name>A0A085T1A2_VIBCL</name>
<sequence length="121" mass="13674">MDQSAAFNISTIAKMVGSDLVEPMLVSYQETMQAQLTKLITIVATQSTSELHRLAHSIKSSAKFIGSDALSEFCFQLEMKTAADPEWHSDYARQVEELCQRSRDVLEQVTIYLEQQKVSNR</sequence>